<accession>T1RPS7</accession>
<dbReference type="InterPro" id="IPR001173">
    <property type="entry name" value="Glyco_trans_2-like"/>
</dbReference>
<proteinExistence type="predicted"/>
<organism evidence="2">
    <name type="scientific">Glaesserella parasuis</name>
    <name type="common">Haemophilus parasuis</name>
    <dbReference type="NCBI Taxonomy" id="738"/>
    <lineage>
        <taxon>Bacteria</taxon>
        <taxon>Pseudomonadati</taxon>
        <taxon>Pseudomonadota</taxon>
        <taxon>Gammaproteobacteria</taxon>
        <taxon>Pasteurellales</taxon>
        <taxon>Pasteurellaceae</taxon>
        <taxon>Glaesserella</taxon>
    </lineage>
</organism>
<dbReference type="RefSeq" id="WP_160448425.1">
    <property type="nucleotide sequence ID" value="NZ_JARUST010000008.1"/>
</dbReference>
<feature type="domain" description="Glycosyltransferase 2-like" evidence="1">
    <location>
        <begin position="8"/>
        <end position="164"/>
    </location>
</feature>
<reference evidence="2" key="1">
    <citation type="journal article" date="2013" name="J. Bacteriol.">
        <title>Gene content and diversity of the loci encoding biosynthesis of capsular polysaccharides of the 15 serovar reference strains of Haemophilus parasuis.</title>
        <authorList>
            <consortium name="BRaDP1T Consortium"/>
            <person name="Howell K.J."/>
            <person name="Weinert L.A."/>
            <person name="Luan S.L."/>
            <person name="Peters S.E."/>
            <person name="Chaudhuri R.R."/>
            <person name="Harris D."/>
            <person name="Angen O."/>
            <person name="Aragon V."/>
            <person name="Parkhill J."/>
            <person name="Langford P.R."/>
            <person name="Rycroft A.N."/>
            <person name="Wren B.W."/>
            <person name="Tucker A.W."/>
            <person name="Maskell D.J."/>
        </authorList>
    </citation>
    <scope>NUCLEOTIDE SEQUENCE</scope>
    <source>
        <strain evidence="2">H555</strain>
    </source>
</reference>
<dbReference type="EMBL" id="KC795446">
    <property type="protein sequence ID" value="AGM38788.1"/>
    <property type="molecule type" value="Genomic_DNA"/>
</dbReference>
<dbReference type="GO" id="GO:0016758">
    <property type="term" value="F:hexosyltransferase activity"/>
    <property type="evidence" value="ECO:0007669"/>
    <property type="project" value="UniProtKB-ARBA"/>
</dbReference>
<dbReference type="Gene3D" id="3.90.550.10">
    <property type="entry name" value="Spore Coat Polysaccharide Biosynthesis Protein SpsA, Chain A"/>
    <property type="match status" value="1"/>
</dbReference>
<evidence type="ECO:0000313" key="2">
    <source>
        <dbReference type="EMBL" id="AGM38788.1"/>
    </source>
</evidence>
<dbReference type="Pfam" id="PF00535">
    <property type="entry name" value="Glycos_transf_2"/>
    <property type="match status" value="1"/>
</dbReference>
<evidence type="ECO:0000259" key="1">
    <source>
        <dbReference type="Pfam" id="PF00535"/>
    </source>
</evidence>
<dbReference type="SUPFAM" id="SSF53448">
    <property type="entry name" value="Nucleotide-diphospho-sugar transferases"/>
    <property type="match status" value="1"/>
</dbReference>
<dbReference type="AlphaFoldDB" id="T1RPS7"/>
<sequence>MTSLPLVSVIIPCYNAENFVESAVRSIMDQTYSNLEIIVIDDCSTDNTPKVLEKLAGEDSRIIYIRNESNLKLVRTLNKGLKICRGEYIARMDADDISKNERIEKQLTFMQTHPNIDVIGCAIEVFGEDLKRHIALNPLDHKHILAQLFVKSSFFHPTVFFSRRLIESNKYIYDEKFYRIEDYALWAKLASDGVVFANLSDVLLEYRVLPHSETRLSEKENHSVRVNYLSRIHSQMVELTNVELTEEEQRQYSIATDRALFPLIDINILAKGYKKFYKSSESNLVIKELSMRWIAVLFLAKHIPWTVRLRKAMMTKLTFYGVVQYVISLMRIK</sequence>
<protein>
    <submittedName>
        <fullName evidence="2">Putative glycosyltransferase</fullName>
    </submittedName>
</protein>
<dbReference type="PANTHER" id="PTHR22916:SF3">
    <property type="entry name" value="UDP-GLCNAC:BETAGAL BETA-1,3-N-ACETYLGLUCOSAMINYLTRANSFERASE-LIKE PROTEIN 1"/>
    <property type="match status" value="1"/>
</dbReference>
<dbReference type="PANTHER" id="PTHR22916">
    <property type="entry name" value="GLYCOSYLTRANSFERASE"/>
    <property type="match status" value="1"/>
</dbReference>
<reference evidence="2" key="2">
    <citation type="submission" date="2013-03" db="EMBL/GenBank/DDBJ databases">
        <authorList>
            <person name="Howell K."/>
            <person name="Weinert L."/>
            <person name="Luan S.-L."/>
            <person name="Peters S."/>
            <person name="Aragon V."/>
            <person name="Angen O."/>
            <person name="Tucker A.W."/>
            <person name="Maskell D.J."/>
        </authorList>
    </citation>
    <scope>NUCLEOTIDE SEQUENCE</scope>
    <source>
        <strain evidence="2">H555</strain>
    </source>
</reference>
<name>T1RPS7_GLAPU</name>
<dbReference type="InterPro" id="IPR029044">
    <property type="entry name" value="Nucleotide-diphossugar_trans"/>
</dbReference>
<gene>
    <name evidence="2" type="primary">gltH10</name>
</gene>
<keyword evidence="2" id="KW-0808">Transferase</keyword>